<gene>
    <name evidence="1" type="ORF">Z518_01749</name>
</gene>
<evidence type="ECO:0000313" key="2">
    <source>
        <dbReference type="Proteomes" id="UP000053617"/>
    </source>
</evidence>
<proteinExistence type="predicted"/>
<dbReference type="EMBL" id="KN847475">
    <property type="protein sequence ID" value="KIX10665.1"/>
    <property type="molecule type" value="Genomic_DNA"/>
</dbReference>
<dbReference type="GeneID" id="25289820"/>
<evidence type="ECO:0000313" key="1">
    <source>
        <dbReference type="EMBL" id="KIX10665.1"/>
    </source>
</evidence>
<dbReference type="AlphaFoldDB" id="A0A0D2JMH4"/>
<keyword evidence="2" id="KW-1185">Reference proteome</keyword>
<dbReference type="HOGENOM" id="CLU_2513862_0_0_1"/>
<name>A0A0D2JMH4_9EURO</name>
<accession>A0A0D2JMH4</accession>
<dbReference type="RefSeq" id="XP_013277801.1">
    <property type="nucleotide sequence ID" value="XM_013422347.1"/>
</dbReference>
<reference evidence="1 2" key="1">
    <citation type="submission" date="2015-01" db="EMBL/GenBank/DDBJ databases">
        <title>The Genome Sequence of Rhinocladiella mackenzie CBS 650.93.</title>
        <authorList>
            <consortium name="The Broad Institute Genomics Platform"/>
            <person name="Cuomo C."/>
            <person name="de Hoog S."/>
            <person name="Gorbushina A."/>
            <person name="Stielow B."/>
            <person name="Teixiera M."/>
            <person name="Abouelleil A."/>
            <person name="Chapman S.B."/>
            <person name="Priest M."/>
            <person name="Young S.K."/>
            <person name="Wortman J."/>
            <person name="Nusbaum C."/>
            <person name="Birren B."/>
        </authorList>
    </citation>
    <scope>NUCLEOTIDE SEQUENCE [LARGE SCALE GENOMIC DNA]</scope>
    <source>
        <strain evidence="1 2">CBS 650.93</strain>
    </source>
</reference>
<organism evidence="1 2">
    <name type="scientific">Rhinocladiella mackenziei CBS 650.93</name>
    <dbReference type="NCBI Taxonomy" id="1442369"/>
    <lineage>
        <taxon>Eukaryota</taxon>
        <taxon>Fungi</taxon>
        <taxon>Dikarya</taxon>
        <taxon>Ascomycota</taxon>
        <taxon>Pezizomycotina</taxon>
        <taxon>Eurotiomycetes</taxon>
        <taxon>Chaetothyriomycetidae</taxon>
        <taxon>Chaetothyriales</taxon>
        <taxon>Herpotrichiellaceae</taxon>
        <taxon>Rhinocladiella</taxon>
    </lineage>
</organism>
<protein>
    <submittedName>
        <fullName evidence="1">Rhinocladiella mackenziei CBS 650.93 unplaced genomic scaffold supercont1.1, whole genome shotgun sequence</fullName>
    </submittedName>
</protein>
<sequence length="85" mass="9178">MTEVAKTKELVRIYGIIVPGEFPMAMGAREVAGVIAAGRSTVSRRGVFNAATTPENTQRLGLTMFGSDVVQNTFQEVQKYALDLA</sequence>
<dbReference type="Proteomes" id="UP000053617">
    <property type="component" value="Unassembled WGS sequence"/>
</dbReference>